<reference evidence="1 2" key="1">
    <citation type="journal article" date="1992" name="Int. J. Syst. Bacteriol.">
        <title>Sphingobacterium antarcticus sp. nov. a Psychrotrophic Bacterium from the Soils of Schirmacher Oasis, Antarctica.</title>
        <authorList>
            <person name="Shivaji S."/>
            <person name="Ray M.K."/>
            <person name="Rao N.S."/>
            <person name="Saiserr L."/>
            <person name="Jagannadham M.V."/>
            <person name="Kumar G.S."/>
            <person name="Reddy G."/>
            <person name="Bhargava P.M."/>
        </authorList>
    </citation>
    <scope>NUCLEOTIDE SEQUENCE [LARGE SCALE GENOMIC DNA]</scope>
    <source>
        <strain evidence="1 2">4BY</strain>
    </source>
</reference>
<dbReference type="EMBL" id="JNFF01000045">
    <property type="protein sequence ID" value="KEQ30333.1"/>
    <property type="molecule type" value="Genomic_DNA"/>
</dbReference>
<evidence type="ECO:0000313" key="1">
    <source>
        <dbReference type="EMBL" id="KEQ30333.1"/>
    </source>
</evidence>
<accession>A0A081PI10</accession>
<dbReference type="Proteomes" id="UP000028007">
    <property type="component" value="Unassembled WGS sequence"/>
</dbReference>
<gene>
    <name evidence="1" type="ORF">N180_14555</name>
</gene>
<name>A0A081PI10_9SPHI</name>
<dbReference type="InterPro" id="IPR014710">
    <property type="entry name" value="RmlC-like_jellyroll"/>
</dbReference>
<protein>
    <recommendedName>
        <fullName evidence="3">AraC-type arabinose-binding/dimerisation domain-containing protein</fullName>
    </recommendedName>
</protein>
<dbReference type="AlphaFoldDB" id="A0A081PI10"/>
<comment type="caution">
    <text evidence="1">The sequence shown here is derived from an EMBL/GenBank/DDBJ whole genome shotgun (WGS) entry which is preliminary data.</text>
</comment>
<sequence length="125" mass="14214">MNDEMKYIKAVRLYNTPDGGCDFEIGKIPTVTPMDVTTFWVQNHVDKYEKAAHPAPRRQYVVTLKGSLEFKVTNGKAFLIEPGIILIAEDTTGQGHTWELIKGETWERLYIPLAANAENHFIADY</sequence>
<keyword evidence="2" id="KW-1185">Reference proteome</keyword>
<evidence type="ECO:0000313" key="2">
    <source>
        <dbReference type="Proteomes" id="UP000028007"/>
    </source>
</evidence>
<proteinExistence type="predicted"/>
<dbReference type="eggNOG" id="COG1917">
    <property type="taxonomic scope" value="Bacteria"/>
</dbReference>
<organism evidence="1 2">
    <name type="scientific">Pedobacter antarcticus 4BY</name>
    <dbReference type="NCBI Taxonomy" id="1358423"/>
    <lineage>
        <taxon>Bacteria</taxon>
        <taxon>Pseudomonadati</taxon>
        <taxon>Bacteroidota</taxon>
        <taxon>Sphingobacteriia</taxon>
        <taxon>Sphingobacteriales</taxon>
        <taxon>Sphingobacteriaceae</taxon>
        <taxon>Pedobacter</taxon>
    </lineage>
</organism>
<dbReference type="Gene3D" id="2.60.120.10">
    <property type="entry name" value="Jelly Rolls"/>
    <property type="match status" value="1"/>
</dbReference>
<evidence type="ECO:0008006" key="3">
    <source>
        <dbReference type="Google" id="ProtNLM"/>
    </source>
</evidence>